<dbReference type="Proteomes" id="UP000037848">
    <property type="component" value="Unassembled WGS sequence"/>
</dbReference>
<dbReference type="OrthoDB" id="6280854at2"/>
<dbReference type="PATRIC" id="fig|187330.3.peg.3534"/>
<evidence type="ECO:0000313" key="3">
    <source>
        <dbReference type="Proteomes" id="UP000037848"/>
    </source>
</evidence>
<proteinExistence type="predicted"/>
<dbReference type="RefSeq" id="WP_054453717.1">
    <property type="nucleotide sequence ID" value="NZ_LHPH01000007.1"/>
</dbReference>
<evidence type="ECO:0000313" key="2">
    <source>
        <dbReference type="EMBL" id="KPH63758.1"/>
    </source>
</evidence>
<accession>A0A0N0M079</accession>
<feature type="signal peptide" evidence="1">
    <location>
        <begin position="1"/>
        <end position="18"/>
    </location>
</feature>
<dbReference type="Gene3D" id="3.40.50.1820">
    <property type="entry name" value="alpha/beta hydrolase"/>
    <property type="match status" value="1"/>
</dbReference>
<evidence type="ECO:0000256" key="1">
    <source>
        <dbReference type="SAM" id="SignalP"/>
    </source>
</evidence>
<feature type="chain" id="PRO_5005855241" evidence="1">
    <location>
        <begin position="19"/>
        <end position="159"/>
    </location>
</feature>
<name>A0A0N0M079_9GAMM</name>
<protein>
    <submittedName>
        <fullName evidence="2">Uncharacterized protein</fullName>
    </submittedName>
</protein>
<dbReference type="EMBL" id="LHPH01000007">
    <property type="protein sequence ID" value="KPH63758.1"/>
    <property type="molecule type" value="Genomic_DNA"/>
</dbReference>
<organism evidence="2 3">
    <name type="scientific">Pseudoalteromonas porphyrae</name>
    <dbReference type="NCBI Taxonomy" id="187330"/>
    <lineage>
        <taxon>Bacteria</taxon>
        <taxon>Pseudomonadati</taxon>
        <taxon>Pseudomonadota</taxon>
        <taxon>Gammaproteobacteria</taxon>
        <taxon>Alteromonadales</taxon>
        <taxon>Pseudoalteromonadaceae</taxon>
        <taxon>Pseudoalteromonas</taxon>
    </lineage>
</organism>
<reference evidence="2 3" key="1">
    <citation type="submission" date="2015-08" db="EMBL/GenBank/DDBJ databases">
        <title>Draft Genome Sequence of Pseudoalteromonas porphyrae UCD-SED14.</title>
        <authorList>
            <person name="Coil D.A."/>
            <person name="Jospin G."/>
            <person name="Lee R.D."/>
            <person name="Eisen J.A."/>
        </authorList>
    </citation>
    <scope>NUCLEOTIDE SEQUENCE [LARGE SCALE GENOMIC DNA]</scope>
    <source>
        <strain evidence="2 3">UCD-SED14</strain>
    </source>
</reference>
<keyword evidence="3" id="KW-1185">Reference proteome</keyword>
<gene>
    <name evidence="2" type="ORF">ADS77_07505</name>
</gene>
<dbReference type="InterPro" id="IPR029058">
    <property type="entry name" value="AB_hydrolase_fold"/>
</dbReference>
<keyword evidence="1" id="KW-0732">Signal</keyword>
<comment type="caution">
    <text evidence="2">The sequence shown here is derived from an EMBL/GenBank/DDBJ whole genome shotgun (WGS) entry which is preliminary data.</text>
</comment>
<sequence length="159" mass="17569">MKIILAIFLCQLCNITYASTIQSGLKVLSIKSAHLSKPIEVEIYIPNGYDEKRVTPYPLLATSAGDSRIAMLQSQIDWLSHVDFGPMPKVIMVRIPNIERSDKANYSDDELLATILHTDVYPLYPNHLKMRVSVGIKSDLGKALIASNSGSIVKINNAV</sequence>
<dbReference type="AlphaFoldDB" id="A0A0N0M079"/>